<dbReference type="EMBL" id="JANVFU010000051">
    <property type="protein sequence ID" value="KAJ3738322.1"/>
    <property type="molecule type" value="Genomic_DNA"/>
</dbReference>
<evidence type="ECO:0000313" key="3">
    <source>
        <dbReference type="Proteomes" id="UP001142393"/>
    </source>
</evidence>
<protein>
    <submittedName>
        <fullName evidence="2">Uncharacterized protein</fullName>
    </submittedName>
</protein>
<dbReference type="PANTHER" id="PTHR31912:SF34">
    <property type="entry name" value="NOTOCHORD-RELATED PROTEIN"/>
    <property type="match status" value="1"/>
</dbReference>
<reference evidence="2 3" key="1">
    <citation type="journal article" date="2023" name="Proc. Natl. Acad. Sci. U.S.A.">
        <title>A global phylogenomic analysis of the shiitake genus Lentinula.</title>
        <authorList>
            <person name="Sierra-Patev S."/>
            <person name="Min B."/>
            <person name="Naranjo-Ortiz M."/>
            <person name="Looney B."/>
            <person name="Konkel Z."/>
            <person name="Slot J.C."/>
            <person name="Sakamoto Y."/>
            <person name="Steenwyk J.L."/>
            <person name="Rokas A."/>
            <person name="Carro J."/>
            <person name="Camarero S."/>
            <person name="Ferreira P."/>
            <person name="Molpeceres G."/>
            <person name="Ruiz-Duenas F.J."/>
            <person name="Serrano A."/>
            <person name="Henrissat B."/>
            <person name="Drula E."/>
            <person name="Hughes K.W."/>
            <person name="Mata J.L."/>
            <person name="Ishikawa N.K."/>
            <person name="Vargas-Isla R."/>
            <person name="Ushijima S."/>
            <person name="Smith C.A."/>
            <person name="Donoghue J."/>
            <person name="Ahrendt S."/>
            <person name="Andreopoulos W."/>
            <person name="He G."/>
            <person name="LaButti K."/>
            <person name="Lipzen A."/>
            <person name="Ng V."/>
            <person name="Riley R."/>
            <person name="Sandor L."/>
            <person name="Barry K."/>
            <person name="Martinez A.T."/>
            <person name="Xiao Y."/>
            <person name="Gibbons J.G."/>
            <person name="Terashima K."/>
            <person name="Grigoriev I.V."/>
            <person name="Hibbett D."/>
        </authorList>
    </citation>
    <scope>NUCLEOTIDE SEQUENCE [LARGE SCALE GENOMIC DNA]</scope>
    <source>
        <strain evidence="2 3">TFB7810</strain>
    </source>
</reference>
<sequence length="1180" mass="133635">MYHCKTCAAISITEGRLMKRGSVKEHLISAKHLRNFKANLLKKQQEEAEHNKYSRTYLTAVLAKPNPDFQARPASPRPDMFSGNVEYSSSDFEVSNILPDDVFLHPESPQSKSDVDEFLRSQYEMLLNQALHLDEFGPDDDSTDDMVSYEEDDDEADECDTNNSQSLYFPYPNKVAMLLDILDNLPRLRLSSNSVKLILWMLKELGISGVPSFNSFRKMQDSLQKQSGITPEAHISEFKNHFHSVNPRDWVAHEFANPHVAPHINLYPERTDGPRSETWQFERWTEFSPAQLTPMMTRGLRQFWITEVAQLNDGSYVIPHNWIYVTTAGTKVLSSDCSDVQVTPHGWTILDSQRTIPSTQFCYNYDDIISQIGDKIHWQEGIANVPEMPNKLRNLAEGEDLLVVMLPLWCDDVSGNKSKQYNKHINIYSVNGSLPGQLLQQEYFVNFLSTSPNATPLEQFKTLCDQIKETETNPVRCYNAHTGRMCRCILRVPMLPADNPAQAEEASQNGGNSNHPCRKCKVGGGHQDTESPDGYHSFFCDTESLRRSANEIKTELTAQLHAAMTGVESTVTKMQTASGTKDKITQHWIDELISKARHCKETTNLSEDEIIEELKAWLEAERGEKMNPLLDLTGLDPSQDTPIEILHTILLGIVKYVWHMLNTTMSEKELELLAVRLQSTNVDGLKIPPLRAAYMIQYRNNLIGKHFKTLMQILPFHIHNFAKLGSAHLTLIRSVSALGAHLWIPEIQDLDQYLNDLMIFVGNVLDAFADIDASKILVKIKIHLLTHLKSDVQRFGPPIRYSTEVFEGFNAVFRLCSIYSNHQAPSRDIAYQFASMGRLKHLLSGGFFQIKISQTDFKWVQAGAAVQNILLKVPIIQRHLGWVPSGPMQPAGMFGNAGSIPWTDSMASKYTSDIPPPTMQWLVGESPKVTSITGDLCTVGSWVFATSVICSSNDRIIIGRIAEILLQQGSSASSGIITIEQFDLGSEVHEDFHCPILHKPSAPKFASKLNILKAIQFCASVQHDCRLAKCQPNRRVHLIQERQRTERTHQLLEHADDDNFIINMYALHNATLLRDALPRELWKPIPLYKDRQARHNEIAQTLVVTQTEKRQRAREKAQATRERRKAAAATQSAVNPQAGKEGRQRRQDNSSCNEDNAVEDGHNYNEGEEQRNGSNKRRRR</sequence>
<organism evidence="2 3">
    <name type="scientific">Lentinula detonsa</name>
    <dbReference type="NCBI Taxonomy" id="2804962"/>
    <lineage>
        <taxon>Eukaryota</taxon>
        <taxon>Fungi</taxon>
        <taxon>Dikarya</taxon>
        <taxon>Basidiomycota</taxon>
        <taxon>Agaricomycotina</taxon>
        <taxon>Agaricomycetes</taxon>
        <taxon>Agaricomycetidae</taxon>
        <taxon>Agaricales</taxon>
        <taxon>Marasmiineae</taxon>
        <taxon>Omphalotaceae</taxon>
        <taxon>Lentinula</taxon>
    </lineage>
</organism>
<keyword evidence="3" id="KW-1185">Reference proteome</keyword>
<gene>
    <name evidence="2" type="ORF">DFH05DRAFT_1454991</name>
</gene>
<evidence type="ECO:0000256" key="1">
    <source>
        <dbReference type="SAM" id="MobiDB-lite"/>
    </source>
</evidence>
<comment type="caution">
    <text evidence="2">The sequence shown here is derived from an EMBL/GenBank/DDBJ whole genome shotgun (WGS) entry which is preliminary data.</text>
</comment>
<proteinExistence type="predicted"/>
<feature type="compositionally biased region" description="Basic and acidic residues" evidence="1">
    <location>
        <begin position="1107"/>
        <end position="1121"/>
    </location>
</feature>
<dbReference type="AlphaFoldDB" id="A0A9W8NNQ5"/>
<evidence type="ECO:0000313" key="2">
    <source>
        <dbReference type="EMBL" id="KAJ3738322.1"/>
    </source>
</evidence>
<dbReference type="Proteomes" id="UP001142393">
    <property type="component" value="Unassembled WGS sequence"/>
</dbReference>
<feature type="compositionally biased region" description="Basic and acidic residues" evidence="1">
    <location>
        <begin position="1159"/>
        <end position="1171"/>
    </location>
</feature>
<feature type="region of interest" description="Disordered" evidence="1">
    <location>
        <begin position="1105"/>
        <end position="1180"/>
    </location>
</feature>
<accession>A0A9W8NNQ5</accession>
<dbReference type="PANTHER" id="PTHR31912">
    <property type="entry name" value="IP13529P"/>
    <property type="match status" value="1"/>
</dbReference>
<name>A0A9W8NNQ5_9AGAR</name>